<evidence type="ECO:0000313" key="6">
    <source>
        <dbReference type="EMBL" id="QIG43918.1"/>
    </source>
</evidence>
<name>A0A6G6WF09_9ACTN</name>
<dbReference type="Pfam" id="PF00440">
    <property type="entry name" value="TetR_N"/>
    <property type="match status" value="1"/>
</dbReference>
<dbReference type="Proteomes" id="UP000502996">
    <property type="component" value="Chromosome"/>
</dbReference>
<keyword evidence="3" id="KW-0804">Transcription</keyword>
<evidence type="ECO:0000256" key="1">
    <source>
        <dbReference type="ARBA" id="ARBA00023015"/>
    </source>
</evidence>
<evidence type="ECO:0000313" key="7">
    <source>
        <dbReference type="Proteomes" id="UP000502996"/>
    </source>
</evidence>
<protein>
    <submittedName>
        <fullName evidence="6">Helix-turn-helix transcriptional regulator</fullName>
    </submittedName>
</protein>
<dbReference type="PANTHER" id="PTHR30055:SF234">
    <property type="entry name" value="HTH-TYPE TRANSCRIPTIONAL REGULATOR BETI"/>
    <property type="match status" value="1"/>
</dbReference>
<reference evidence="6 7" key="1">
    <citation type="submission" date="2020-02" db="EMBL/GenBank/DDBJ databases">
        <title>Full genome sequence of Nocardioides sp. R-3366.</title>
        <authorList>
            <person name="Im W.-T."/>
        </authorList>
    </citation>
    <scope>NUCLEOTIDE SEQUENCE [LARGE SCALE GENOMIC DNA]</scope>
    <source>
        <strain evidence="6 7">R-3366</strain>
    </source>
</reference>
<proteinExistence type="predicted"/>
<keyword evidence="1" id="KW-0805">Transcription regulation</keyword>
<dbReference type="GO" id="GO:0000976">
    <property type="term" value="F:transcription cis-regulatory region binding"/>
    <property type="evidence" value="ECO:0007669"/>
    <property type="project" value="TreeGrafter"/>
</dbReference>
<dbReference type="Gene3D" id="1.10.357.10">
    <property type="entry name" value="Tetracycline Repressor, domain 2"/>
    <property type="match status" value="1"/>
</dbReference>
<dbReference type="KEGG" id="nano:G5V58_15095"/>
<evidence type="ECO:0000256" key="2">
    <source>
        <dbReference type="ARBA" id="ARBA00023125"/>
    </source>
</evidence>
<dbReference type="PROSITE" id="PS50977">
    <property type="entry name" value="HTH_TETR_2"/>
    <property type="match status" value="1"/>
</dbReference>
<dbReference type="SUPFAM" id="SSF48498">
    <property type="entry name" value="Tetracyclin repressor-like, C-terminal domain"/>
    <property type="match status" value="1"/>
</dbReference>
<dbReference type="InterPro" id="IPR009057">
    <property type="entry name" value="Homeodomain-like_sf"/>
</dbReference>
<dbReference type="GO" id="GO:0003700">
    <property type="term" value="F:DNA-binding transcription factor activity"/>
    <property type="evidence" value="ECO:0007669"/>
    <property type="project" value="TreeGrafter"/>
</dbReference>
<dbReference type="Pfam" id="PF21597">
    <property type="entry name" value="TetR_C_43"/>
    <property type="match status" value="1"/>
</dbReference>
<feature type="DNA-binding region" description="H-T-H motif" evidence="4">
    <location>
        <begin position="28"/>
        <end position="47"/>
    </location>
</feature>
<organism evidence="6 7">
    <name type="scientific">Nocardioides anomalus</name>
    <dbReference type="NCBI Taxonomy" id="2712223"/>
    <lineage>
        <taxon>Bacteria</taxon>
        <taxon>Bacillati</taxon>
        <taxon>Actinomycetota</taxon>
        <taxon>Actinomycetes</taxon>
        <taxon>Propionibacteriales</taxon>
        <taxon>Nocardioidaceae</taxon>
        <taxon>Nocardioides</taxon>
    </lineage>
</organism>
<dbReference type="PANTHER" id="PTHR30055">
    <property type="entry name" value="HTH-TYPE TRANSCRIPTIONAL REGULATOR RUTR"/>
    <property type="match status" value="1"/>
</dbReference>
<evidence type="ECO:0000256" key="4">
    <source>
        <dbReference type="PROSITE-ProRule" id="PRU00335"/>
    </source>
</evidence>
<dbReference type="AlphaFoldDB" id="A0A6G6WF09"/>
<gene>
    <name evidence="6" type="ORF">G5V58_15095</name>
</gene>
<accession>A0A6G6WF09</accession>
<feature type="domain" description="HTH tetR-type" evidence="5">
    <location>
        <begin position="6"/>
        <end position="65"/>
    </location>
</feature>
<keyword evidence="7" id="KW-1185">Reference proteome</keyword>
<evidence type="ECO:0000256" key="3">
    <source>
        <dbReference type="ARBA" id="ARBA00023163"/>
    </source>
</evidence>
<dbReference type="PRINTS" id="PR00455">
    <property type="entry name" value="HTHTETR"/>
</dbReference>
<dbReference type="EMBL" id="CP049257">
    <property type="protein sequence ID" value="QIG43918.1"/>
    <property type="molecule type" value="Genomic_DNA"/>
</dbReference>
<evidence type="ECO:0000259" key="5">
    <source>
        <dbReference type="PROSITE" id="PS50977"/>
    </source>
</evidence>
<dbReference type="InterPro" id="IPR050109">
    <property type="entry name" value="HTH-type_TetR-like_transc_reg"/>
</dbReference>
<sequence length="179" mass="19318">MRADARRNAERIRAAAAEAFAEHGIDVPLEDIARRAGVSPGTIYHRFGSREGLTDAVVADVAAEKLATAVAATAGATPWERFSSYVFALGAAQAADPTFNAIVARRHPESVALREVTSQAVAHAAPLMEAAQADGTLRDDVSGEDLDRLIWLNAQAVRLGDDWWRRSLEIFLNGLRADR</sequence>
<dbReference type="SUPFAM" id="SSF46689">
    <property type="entry name" value="Homeodomain-like"/>
    <property type="match status" value="1"/>
</dbReference>
<dbReference type="InterPro" id="IPR001647">
    <property type="entry name" value="HTH_TetR"/>
</dbReference>
<dbReference type="RefSeq" id="WP_165234339.1">
    <property type="nucleotide sequence ID" value="NZ_CP049257.1"/>
</dbReference>
<dbReference type="InterPro" id="IPR049445">
    <property type="entry name" value="TetR_SbtR-like_C"/>
</dbReference>
<keyword evidence="2 4" id="KW-0238">DNA-binding</keyword>
<dbReference type="InterPro" id="IPR036271">
    <property type="entry name" value="Tet_transcr_reg_TetR-rel_C_sf"/>
</dbReference>